<accession>A0A919V5W6</accession>
<gene>
    <name evidence="1" type="ORF">Ssi02_05930</name>
</gene>
<proteinExistence type="predicted"/>
<dbReference type="InterPro" id="IPR017519">
    <property type="entry name" value="CHP03085"/>
</dbReference>
<protein>
    <submittedName>
        <fullName evidence="1">TIGR03085 family protein</fullName>
    </submittedName>
</protein>
<dbReference type="InterPro" id="IPR017517">
    <property type="entry name" value="Maleyloyr_isom"/>
</dbReference>
<organism evidence="1 2">
    <name type="scientific">Sinosporangium siamense</name>
    <dbReference type="NCBI Taxonomy" id="1367973"/>
    <lineage>
        <taxon>Bacteria</taxon>
        <taxon>Bacillati</taxon>
        <taxon>Actinomycetota</taxon>
        <taxon>Actinomycetes</taxon>
        <taxon>Streptosporangiales</taxon>
        <taxon>Streptosporangiaceae</taxon>
        <taxon>Sinosporangium</taxon>
    </lineage>
</organism>
<dbReference type="Proteomes" id="UP000606172">
    <property type="component" value="Unassembled WGS sequence"/>
</dbReference>
<evidence type="ECO:0000313" key="1">
    <source>
        <dbReference type="EMBL" id="GII90362.1"/>
    </source>
</evidence>
<name>A0A919V5W6_9ACTN</name>
<keyword evidence="2" id="KW-1185">Reference proteome</keyword>
<dbReference type="AlphaFoldDB" id="A0A919V5W6"/>
<sequence length="222" mass="24158">MCSITGVTTLHARAERDAVCDALTVAGPDAPTLCAGWSAFDLAAHLVLRERRLDAMPGISLKPLAAYTDKVQRSLKAEFGFEGLVHAVRTGPTGVYRVVPGFDELVNTMEFFVHTEDIRRAQPDWVPRESSPELEEVLWRRLRAGARLMLRRAPVAVVLHRIGGHGGHGVALGGPKRAPRVEVTGRAGELLLFCFGRQAHARVDLTGEERAANALRSARLGT</sequence>
<reference evidence="1" key="1">
    <citation type="submission" date="2021-01" db="EMBL/GenBank/DDBJ databases">
        <title>Whole genome shotgun sequence of Sinosporangium siamense NBRC 109515.</title>
        <authorList>
            <person name="Komaki H."/>
            <person name="Tamura T."/>
        </authorList>
    </citation>
    <scope>NUCLEOTIDE SEQUENCE</scope>
    <source>
        <strain evidence="1">NBRC 109515</strain>
    </source>
</reference>
<dbReference type="NCBIfam" id="TIGR03085">
    <property type="entry name" value="TIGR03085 family metal-binding protein"/>
    <property type="match status" value="1"/>
</dbReference>
<comment type="caution">
    <text evidence="1">The sequence shown here is derived from an EMBL/GenBank/DDBJ whole genome shotgun (WGS) entry which is preliminary data.</text>
</comment>
<dbReference type="InterPro" id="IPR034660">
    <property type="entry name" value="DinB/YfiT-like"/>
</dbReference>
<dbReference type="NCBIfam" id="TIGR03083">
    <property type="entry name" value="maleylpyruvate isomerase family mycothiol-dependent enzyme"/>
    <property type="match status" value="1"/>
</dbReference>
<evidence type="ECO:0000313" key="2">
    <source>
        <dbReference type="Proteomes" id="UP000606172"/>
    </source>
</evidence>
<dbReference type="EMBL" id="BOOW01000006">
    <property type="protein sequence ID" value="GII90362.1"/>
    <property type="molecule type" value="Genomic_DNA"/>
</dbReference>
<dbReference type="SUPFAM" id="SSF109854">
    <property type="entry name" value="DinB/YfiT-like putative metalloenzymes"/>
    <property type="match status" value="1"/>
</dbReference>